<evidence type="ECO:0000313" key="3">
    <source>
        <dbReference type="Proteomes" id="UP000075243"/>
    </source>
</evidence>
<dbReference type="InterPro" id="IPR043502">
    <property type="entry name" value="DNA/RNA_pol_sf"/>
</dbReference>
<name>A0A151SWW5_CAJCA</name>
<organism evidence="2 3">
    <name type="scientific">Cajanus cajan</name>
    <name type="common">Pigeon pea</name>
    <name type="synonym">Cajanus indicus</name>
    <dbReference type="NCBI Taxonomy" id="3821"/>
    <lineage>
        <taxon>Eukaryota</taxon>
        <taxon>Viridiplantae</taxon>
        <taxon>Streptophyta</taxon>
        <taxon>Embryophyta</taxon>
        <taxon>Tracheophyta</taxon>
        <taxon>Spermatophyta</taxon>
        <taxon>Magnoliopsida</taxon>
        <taxon>eudicotyledons</taxon>
        <taxon>Gunneridae</taxon>
        <taxon>Pentapetalae</taxon>
        <taxon>rosids</taxon>
        <taxon>fabids</taxon>
        <taxon>Fabales</taxon>
        <taxon>Fabaceae</taxon>
        <taxon>Papilionoideae</taxon>
        <taxon>50 kb inversion clade</taxon>
        <taxon>NPAAA clade</taxon>
        <taxon>indigoferoid/millettioid clade</taxon>
        <taxon>Phaseoleae</taxon>
        <taxon>Cajanus</taxon>
    </lineage>
</organism>
<evidence type="ECO:0000259" key="1">
    <source>
        <dbReference type="Pfam" id="PF00078"/>
    </source>
</evidence>
<evidence type="ECO:0000313" key="2">
    <source>
        <dbReference type="EMBL" id="KYP59285.1"/>
    </source>
</evidence>
<proteinExistence type="predicted"/>
<reference evidence="2 3" key="1">
    <citation type="journal article" date="2012" name="Nat. Biotechnol.">
        <title>Draft genome sequence of pigeonpea (Cajanus cajan), an orphan legume crop of resource-poor farmers.</title>
        <authorList>
            <person name="Varshney R.K."/>
            <person name="Chen W."/>
            <person name="Li Y."/>
            <person name="Bharti A.K."/>
            <person name="Saxena R.K."/>
            <person name="Schlueter J.A."/>
            <person name="Donoghue M.T."/>
            <person name="Azam S."/>
            <person name="Fan G."/>
            <person name="Whaley A.M."/>
            <person name="Farmer A.D."/>
            <person name="Sheridan J."/>
            <person name="Iwata A."/>
            <person name="Tuteja R."/>
            <person name="Penmetsa R.V."/>
            <person name="Wu W."/>
            <person name="Upadhyaya H.D."/>
            <person name="Yang S.P."/>
            <person name="Shah T."/>
            <person name="Saxena K.B."/>
            <person name="Michael T."/>
            <person name="McCombie W.R."/>
            <person name="Yang B."/>
            <person name="Zhang G."/>
            <person name="Yang H."/>
            <person name="Wang J."/>
            <person name="Spillane C."/>
            <person name="Cook D.R."/>
            <person name="May G.D."/>
            <person name="Xu X."/>
            <person name="Jackson S.A."/>
        </authorList>
    </citation>
    <scope>NUCLEOTIDE SEQUENCE [LARGE SCALE GENOMIC DNA]</scope>
    <source>
        <strain evidence="3">cv. Asha</strain>
    </source>
</reference>
<dbReference type="Gramene" id="C.cajan_14289.t">
    <property type="protein sequence ID" value="C.cajan_14289.t"/>
    <property type="gene ID" value="C.cajan_14289"/>
</dbReference>
<protein>
    <recommendedName>
        <fullName evidence="1">Reverse transcriptase domain-containing protein</fullName>
    </recommendedName>
</protein>
<dbReference type="EMBL" id="CM003612">
    <property type="protein sequence ID" value="KYP59285.1"/>
    <property type="molecule type" value="Genomic_DNA"/>
</dbReference>
<sequence length="85" mass="10110">MDYRDINRASPKDDFPLPHIDVLVDNTAMVTLFHNMIHKEVEVYIDDMIAKSKNENDHLVHLRKLFNRLRRYKLKLNPTKCTFGV</sequence>
<dbReference type="InterPro" id="IPR053134">
    <property type="entry name" value="RNA-dir_DNA_polymerase"/>
</dbReference>
<accession>A0A151SWW5</accession>
<dbReference type="SUPFAM" id="SSF56672">
    <property type="entry name" value="DNA/RNA polymerases"/>
    <property type="match status" value="1"/>
</dbReference>
<dbReference type="InterPro" id="IPR043128">
    <property type="entry name" value="Rev_trsase/Diguanyl_cyclase"/>
</dbReference>
<dbReference type="Pfam" id="PF00078">
    <property type="entry name" value="RVT_1"/>
    <property type="match status" value="1"/>
</dbReference>
<dbReference type="AlphaFoldDB" id="A0A151SWW5"/>
<gene>
    <name evidence="2" type="ORF">KK1_014717</name>
</gene>
<keyword evidence="3" id="KW-1185">Reference proteome</keyword>
<dbReference type="Gene3D" id="3.30.70.270">
    <property type="match status" value="1"/>
</dbReference>
<dbReference type="PANTHER" id="PTHR24559">
    <property type="entry name" value="TRANSPOSON TY3-I GAG-POL POLYPROTEIN"/>
    <property type="match status" value="1"/>
</dbReference>
<dbReference type="Proteomes" id="UP000075243">
    <property type="component" value="Chromosome 10"/>
</dbReference>
<dbReference type="InterPro" id="IPR000477">
    <property type="entry name" value="RT_dom"/>
</dbReference>
<dbReference type="PANTHER" id="PTHR24559:SF457">
    <property type="entry name" value="RNA-DIRECTED DNA POLYMERASE HOMOLOG"/>
    <property type="match status" value="1"/>
</dbReference>
<feature type="domain" description="Reverse transcriptase" evidence="1">
    <location>
        <begin position="27"/>
        <end position="84"/>
    </location>
</feature>